<feature type="region of interest" description="Disordered" evidence="1">
    <location>
        <begin position="1"/>
        <end position="25"/>
    </location>
</feature>
<evidence type="ECO:0000313" key="2">
    <source>
        <dbReference type="EMBL" id="GFS30014.1"/>
    </source>
</evidence>
<reference evidence="2" key="1">
    <citation type="submission" date="2020-08" db="EMBL/GenBank/DDBJ databases">
        <title>Multicomponent nature underlies the extraordinary mechanical properties of spider dragline silk.</title>
        <authorList>
            <person name="Kono N."/>
            <person name="Nakamura H."/>
            <person name="Mori M."/>
            <person name="Yoshida Y."/>
            <person name="Ohtoshi R."/>
            <person name="Malay A.D."/>
            <person name="Moran D.A.P."/>
            <person name="Tomita M."/>
            <person name="Numata K."/>
            <person name="Arakawa K."/>
        </authorList>
    </citation>
    <scope>NUCLEOTIDE SEQUENCE</scope>
</reference>
<comment type="caution">
    <text evidence="2">The sequence shown here is derived from an EMBL/GenBank/DDBJ whole genome shotgun (WGS) entry which is preliminary data.</text>
</comment>
<evidence type="ECO:0000256" key="1">
    <source>
        <dbReference type="SAM" id="MobiDB-lite"/>
    </source>
</evidence>
<feature type="compositionally biased region" description="Polar residues" evidence="1">
    <location>
        <begin position="1"/>
        <end position="18"/>
    </location>
</feature>
<sequence>MTQDPPSLPYPQNLTSPASPVKEDDKTNYRFEIQLNSEKDSDLDWITAPWTMDILIIKVLFMQSSY</sequence>
<organism evidence="2 3">
    <name type="scientific">Nephila pilipes</name>
    <name type="common">Giant wood spider</name>
    <name type="synonym">Nephila maculata</name>
    <dbReference type="NCBI Taxonomy" id="299642"/>
    <lineage>
        <taxon>Eukaryota</taxon>
        <taxon>Metazoa</taxon>
        <taxon>Ecdysozoa</taxon>
        <taxon>Arthropoda</taxon>
        <taxon>Chelicerata</taxon>
        <taxon>Arachnida</taxon>
        <taxon>Araneae</taxon>
        <taxon>Araneomorphae</taxon>
        <taxon>Entelegynae</taxon>
        <taxon>Araneoidea</taxon>
        <taxon>Nephilidae</taxon>
        <taxon>Nephila</taxon>
    </lineage>
</organism>
<proteinExistence type="predicted"/>
<gene>
    <name evidence="2" type="ORF">NPIL_621131</name>
</gene>
<protein>
    <submittedName>
        <fullName evidence="2">Uncharacterized protein</fullName>
    </submittedName>
</protein>
<name>A0A8X6M5R3_NEPPI</name>
<dbReference type="Proteomes" id="UP000887013">
    <property type="component" value="Unassembled WGS sequence"/>
</dbReference>
<dbReference type="EMBL" id="BMAW01041656">
    <property type="protein sequence ID" value="GFS30014.1"/>
    <property type="molecule type" value="Genomic_DNA"/>
</dbReference>
<dbReference type="AlphaFoldDB" id="A0A8X6M5R3"/>
<feature type="non-terminal residue" evidence="2">
    <location>
        <position position="1"/>
    </location>
</feature>
<accession>A0A8X6M5R3</accession>
<evidence type="ECO:0000313" key="3">
    <source>
        <dbReference type="Proteomes" id="UP000887013"/>
    </source>
</evidence>
<keyword evidence="3" id="KW-1185">Reference proteome</keyword>